<dbReference type="EMBL" id="JBHRTG010000004">
    <property type="protein sequence ID" value="MFC3162438.1"/>
    <property type="molecule type" value="Genomic_DNA"/>
</dbReference>
<reference evidence="2" key="1">
    <citation type="journal article" date="2019" name="Int. J. Syst. Evol. Microbiol.">
        <title>The Global Catalogue of Microorganisms (GCM) 10K type strain sequencing project: providing services to taxonomists for standard genome sequencing and annotation.</title>
        <authorList>
            <consortium name="The Broad Institute Genomics Platform"/>
            <consortium name="The Broad Institute Genome Sequencing Center for Infectious Disease"/>
            <person name="Wu L."/>
            <person name="Ma J."/>
        </authorList>
    </citation>
    <scope>NUCLEOTIDE SEQUENCE [LARGE SCALE GENOMIC DNA]</scope>
    <source>
        <strain evidence="2">KCTC 52231</strain>
    </source>
</reference>
<evidence type="ECO:0000313" key="1">
    <source>
        <dbReference type="EMBL" id="MFC3162438.1"/>
    </source>
</evidence>
<organism evidence="1 2">
    <name type="scientific">Ciceribacter thiooxidans</name>
    <dbReference type="NCBI Taxonomy" id="1969821"/>
    <lineage>
        <taxon>Bacteria</taxon>
        <taxon>Pseudomonadati</taxon>
        <taxon>Pseudomonadota</taxon>
        <taxon>Alphaproteobacteria</taxon>
        <taxon>Hyphomicrobiales</taxon>
        <taxon>Rhizobiaceae</taxon>
        <taxon>Ciceribacter</taxon>
    </lineage>
</organism>
<comment type="caution">
    <text evidence="1">The sequence shown here is derived from an EMBL/GenBank/DDBJ whole genome shotgun (WGS) entry which is preliminary data.</text>
</comment>
<sequence length="181" mass="21482">MTMGESKRKLEAVRKSFLDELEKWAFPITDWELKTVEEIKKLPVVRARRYPDDALEWMRMPARQCHANARFMQDNDPDGRLKQVTGWWLQEGNYVLHSVVDQYGKYMCVTPAPLHHEYEFDFIPDRKIEWRDEGDHRVAYRDGVEIGPGVRSDPMETLEDLDKIRTRLLSGMNPYEAVRKR</sequence>
<gene>
    <name evidence="1" type="ORF">ACFOHV_03985</name>
</gene>
<evidence type="ECO:0000313" key="2">
    <source>
        <dbReference type="Proteomes" id="UP001595647"/>
    </source>
</evidence>
<dbReference type="Proteomes" id="UP001595647">
    <property type="component" value="Unassembled WGS sequence"/>
</dbReference>
<accession>A0ABV7HYA7</accession>
<keyword evidence="2" id="KW-1185">Reference proteome</keyword>
<dbReference type="RefSeq" id="WP_182307265.1">
    <property type="nucleotide sequence ID" value="NZ_CP059896.1"/>
</dbReference>
<name>A0ABV7HYA7_9HYPH</name>
<proteinExistence type="predicted"/>
<protein>
    <submittedName>
        <fullName evidence="1">Uncharacterized protein</fullName>
    </submittedName>
</protein>